<evidence type="ECO:0000256" key="1">
    <source>
        <dbReference type="SAM" id="MobiDB-lite"/>
    </source>
</evidence>
<organism evidence="2 3">
    <name type="scientific">Methylobacterium aquaticum</name>
    <dbReference type="NCBI Taxonomy" id="270351"/>
    <lineage>
        <taxon>Bacteria</taxon>
        <taxon>Pseudomonadati</taxon>
        <taxon>Pseudomonadota</taxon>
        <taxon>Alphaproteobacteria</taxon>
        <taxon>Hyphomicrobiales</taxon>
        <taxon>Methylobacteriaceae</taxon>
        <taxon>Methylobacterium</taxon>
    </lineage>
</organism>
<feature type="region of interest" description="Disordered" evidence="1">
    <location>
        <begin position="48"/>
        <end position="124"/>
    </location>
</feature>
<proteinExistence type="predicted"/>
<evidence type="ECO:0000313" key="3">
    <source>
        <dbReference type="Proteomes" id="UP000061432"/>
    </source>
</evidence>
<dbReference type="Proteomes" id="UP000061432">
    <property type="component" value="Chromosome"/>
</dbReference>
<protein>
    <submittedName>
        <fullName evidence="2">Uncharacterized protein</fullName>
    </submittedName>
</protein>
<evidence type="ECO:0000313" key="2">
    <source>
        <dbReference type="EMBL" id="BAR47125.1"/>
    </source>
</evidence>
<reference evidence="2 3" key="1">
    <citation type="journal article" date="2015" name="Genome Announc.">
        <title>Complete Genome Sequence of Methylobacterium aquaticum Strain 22A, Isolated from Racomitrium japonicum Moss.</title>
        <authorList>
            <person name="Tani A."/>
            <person name="Ogura Y."/>
            <person name="Hayashi T."/>
            <person name="Kimbara K."/>
        </authorList>
    </citation>
    <scope>NUCLEOTIDE SEQUENCE [LARGE SCALE GENOMIC DNA]</scope>
    <source>
        <strain evidence="2 3">MA-22A</strain>
    </source>
</reference>
<reference evidence="3" key="2">
    <citation type="submission" date="2015-01" db="EMBL/GenBank/DDBJ databases">
        <title>Complete genome sequence of Methylobacterium aquaticum strain 22A.</title>
        <authorList>
            <person name="Tani A."/>
            <person name="Ogura Y."/>
            <person name="Hayashi T."/>
        </authorList>
    </citation>
    <scope>NUCLEOTIDE SEQUENCE [LARGE SCALE GENOMIC DNA]</scope>
    <source>
        <strain evidence="3">MA-22A</strain>
    </source>
</reference>
<dbReference type="AlphaFoldDB" id="A0A1Y0ZGN3"/>
<feature type="compositionally biased region" description="Pro residues" evidence="1">
    <location>
        <begin position="59"/>
        <end position="69"/>
    </location>
</feature>
<sequence length="124" mass="12950">MPADGSRAPDAPPPVPMRTGPSGPYPGRRGLFRRDSVLGIRASRRCGLGENRSWRSPTLRPPMAPCPPARRPDTAAGAVGAGGASTAQASRLTDDPSGGATLAVLRIETRGEGPARSDRRGRDR</sequence>
<dbReference type="KEGG" id="maqu:Maq22A_c28095"/>
<accession>A0A1Y0ZGN3</accession>
<name>A0A1Y0ZGN3_9HYPH</name>
<dbReference type="EMBL" id="AP014704">
    <property type="protein sequence ID" value="BAR47125.1"/>
    <property type="molecule type" value="Genomic_DNA"/>
</dbReference>
<gene>
    <name evidence="2" type="ORF">Maq22A_c28095</name>
</gene>
<feature type="region of interest" description="Disordered" evidence="1">
    <location>
        <begin position="1"/>
        <end position="31"/>
    </location>
</feature>
<feature type="compositionally biased region" description="Basic and acidic residues" evidence="1">
    <location>
        <begin position="107"/>
        <end position="124"/>
    </location>
</feature>